<dbReference type="AlphaFoldDB" id="A0A448ZMM1"/>
<organism evidence="1 2">
    <name type="scientific">Pseudo-nitzschia multistriata</name>
    <dbReference type="NCBI Taxonomy" id="183589"/>
    <lineage>
        <taxon>Eukaryota</taxon>
        <taxon>Sar</taxon>
        <taxon>Stramenopiles</taxon>
        <taxon>Ochrophyta</taxon>
        <taxon>Bacillariophyta</taxon>
        <taxon>Bacillariophyceae</taxon>
        <taxon>Bacillariophycidae</taxon>
        <taxon>Bacillariales</taxon>
        <taxon>Bacillariaceae</taxon>
        <taxon>Pseudo-nitzschia</taxon>
    </lineage>
</organism>
<accession>A0A448ZMM1</accession>
<name>A0A448ZMM1_9STRA</name>
<reference evidence="1 2" key="1">
    <citation type="submission" date="2019-01" db="EMBL/GenBank/DDBJ databases">
        <authorList>
            <person name="Ferrante I. M."/>
        </authorList>
    </citation>
    <scope>NUCLEOTIDE SEQUENCE [LARGE SCALE GENOMIC DNA]</scope>
    <source>
        <strain evidence="1 2">B856</strain>
    </source>
</reference>
<gene>
    <name evidence="1" type="ORF">PSNMU_V1.4_AUG-EV-PASAV3_0102920</name>
</gene>
<evidence type="ECO:0000313" key="1">
    <source>
        <dbReference type="EMBL" id="VEU43243.1"/>
    </source>
</evidence>
<dbReference type="OrthoDB" id="202789at2759"/>
<proteinExistence type="predicted"/>
<keyword evidence="2" id="KW-1185">Reference proteome</keyword>
<evidence type="ECO:0000313" key="2">
    <source>
        <dbReference type="Proteomes" id="UP000291116"/>
    </source>
</evidence>
<protein>
    <submittedName>
        <fullName evidence="1">Uncharacterized protein</fullName>
    </submittedName>
</protein>
<sequence>MPRTNPSSTATRNVRTSRSRCRFVALLVAATVPGTALGLATNGRRGFLASVSSCASAATVAALCPLPSAASQEVELRQGNQVTAFNGLAFNYRGGEYGGLDASTLDEPSISYSDFNEKLRSGGVVFVEFKAPDGDVAYATLRGEGDGPGQRLRIGEGYPIEQHDGYSSPMFCIRTVKNAGVPYKFVVKGLDKYSQ</sequence>
<dbReference type="Proteomes" id="UP000291116">
    <property type="component" value="Unassembled WGS sequence"/>
</dbReference>
<dbReference type="EMBL" id="CAACVS010000531">
    <property type="protein sequence ID" value="VEU43243.1"/>
    <property type="molecule type" value="Genomic_DNA"/>
</dbReference>